<accession>A0A067QXS6</accession>
<organism evidence="1 2">
    <name type="scientific">Zootermopsis nevadensis</name>
    <name type="common">Dampwood termite</name>
    <dbReference type="NCBI Taxonomy" id="136037"/>
    <lineage>
        <taxon>Eukaryota</taxon>
        <taxon>Metazoa</taxon>
        <taxon>Ecdysozoa</taxon>
        <taxon>Arthropoda</taxon>
        <taxon>Hexapoda</taxon>
        <taxon>Insecta</taxon>
        <taxon>Pterygota</taxon>
        <taxon>Neoptera</taxon>
        <taxon>Polyneoptera</taxon>
        <taxon>Dictyoptera</taxon>
        <taxon>Blattodea</taxon>
        <taxon>Blattoidea</taxon>
        <taxon>Termitoidae</taxon>
        <taxon>Termopsidae</taxon>
        <taxon>Zootermopsis</taxon>
    </lineage>
</organism>
<dbReference type="Proteomes" id="UP000027135">
    <property type="component" value="Unassembled WGS sequence"/>
</dbReference>
<dbReference type="AlphaFoldDB" id="A0A067QXS6"/>
<dbReference type="EMBL" id="KK853235">
    <property type="protein sequence ID" value="KDR09573.1"/>
    <property type="molecule type" value="Genomic_DNA"/>
</dbReference>
<proteinExistence type="predicted"/>
<reference evidence="1 2" key="1">
    <citation type="journal article" date="2014" name="Nat. Commun.">
        <title>Molecular traces of alternative social organization in a termite genome.</title>
        <authorList>
            <person name="Terrapon N."/>
            <person name="Li C."/>
            <person name="Robertson H.M."/>
            <person name="Ji L."/>
            <person name="Meng X."/>
            <person name="Booth W."/>
            <person name="Chen Z."/>
            <person name="Childers C.P."/>
            <person name="Glastad K.M."/>
            <person name="Gokhale K."/>
            <person name="Gowin J."/>
            <person name="Gronenberg W."/>
            <person name="Hermansen R.A."/>
            <person name="Hu H."/>
            <person name="Hunt B.G."/>
            <person name="Huylmans A.K."/>
            <person name="Khalil S.M."/>
            <person name="Mitchell R.D."/>
            <person name="Munoz-Torres M.C."/>
            <person name="Mustard J.A."/>
            <person name="Pan H."/>
            <person name="Reese J.T."/>
            <person name="Scharf M.E."/>
            <person name="Sun F."/>
            <person name="Vogel H."/>
            <person name="Xiao J."/>
            <person name="Yang W."/>
            <person name="Yang Z."/>
            <person name="Yang Z."/>
            <person name="Zhou J."/>
            <person name="Zhu J."/>
            <person name="Brent C.S."/>
            <person name="Elsik C.G."/>
            <person name="Goodisman M.A."/>
            <person name="Liberles D.A."/>
            <person name="Roe R.M."/>
            <person name="Vargo E.L."/>
            <person name="Vilcinskas A."/>
            <person name="Wang J."/>
            <person name="Bornberg-Bauer E."/>
            <person name="Korb J."/>
            <person name="Zhang G."/>
            <person name="Liebig J."/>
        </authorList>
    </citation>
    <scope>NUCLEOTIDE SEQUENCE [LARGE SCALE GENOMIC DNA]</scope>
    <source>
        <tissue evidence="1">Whole organism</tissue>
    </source>
</reference>
<evidence type="ECO:0000313" key="2">
    <source>
        <dbReference type="Proteomes" id="UP000027135"/>
    </source>
</evidence>
<name>A0A067QXS6_ZOONE</name>
<dbReference type="InParanoid" id="A0A067QXS6"/>
<evidence type="ECO:0000313" key="1">
    <source>
        <dbReference type="EMBL" id="KDR09573.1"/>
    </source>
</evidence>
<keyword evidence="2" id="KW-1185">Reference proteome</keyword>
<sequence length="141" mass="16164">MQVTHRVYRHHPVKFSYLQVGMKSCGESHVIFHKKWNCPDQGFSSYFTTNNCIHVTTCGVHICFQIIALYGCNFVNGYINMLQMTAFYTALCGQTKYEGVFNVHNSHPWAWNNPHSLCERRYEVCFSISAGIGDNVVGPYL</sequence>
<gene>
    <name evidence="1" type="ORF">L798_00532</name>
</gene>
<protein>
    <submittedName>
        <fullName evidence="1">Uncharacterized protein</fullName>
    </submittedName>
</protein>